<dbReference type="GO" id="GO:0003723">
    <property type="term" value="F:RNA binding"/>
    <property type="evidence" value="ECO:0007669"/>
    <property type="project" value="UniProtKB-KW"/>
</dbReference>
<dbReference type="PANTHER" id="PTHR21600">
    <property type="entry name" value="MITOCHONDRIAL RNA PSEUDOURIDINE SYNTHASE"/>
    <property type="match status" value="1"/>
</dbReference>
<feature type="domain" description="RNA-binding S4" evidence="7">
    <location>
        <begin position="10"/>
        <end position="71"/>
    </location>
</feature>
<dbReference type="NCBIfam" id="TIGR00005">
    <property type="entry name" value="rluA_subfam"/>
    <property type="match status" value="1"/>
</dbReference>
<dbReference type="EMBL" id="AJTX02000007">
    <property type="protein sequence ID" value="KKI98802.1"/>
    <property type="molecule type" value="Genomic_DNA"/>
</dbReference>
<dbReference type="InterPro" id="IPR050188">
    <property type="entry name" value="RluA_PseudoU_synthase"/>
</dbReference>
<evidence type="ECO:0000256" key="1">
    <source>
        <dbReference type="ARBA" id="ARBA00000073"/>
    </source>
</evidence>
<dbReference type="Pfam" id="PF00849">
    <property type="entry name" value="PseudoU_synth_2"/>
    <property type="match status" value="1"/>
</dbReference>
<dbReference type="InterPro" id="IPR006145">
    <property type="entry name" value="PsdUridine_synth_RsuA/RluA"/>
</dbReference>
<dbReference type="STRING" id="317619.GCA_000332315_01748"/>
<evidence type="ECO:0000256" key="2">
    <source>
        <dbReference type="ARBA" id="ARBA00010876"/>
    </source>
</evidence>
<keyword evidence="9" id="KW-1185">Reference proteome</keyword>
<gene>
    <name evidence="8" type="ORF">PROH_18070</name>
</gene>
<feature type="active site" evidence="4">
    <location>
        <position position="137"/>
    </location>
</feature>
<keyword evidence="5" id="KW-0694">RNA-binding</keyword>
<dbReference type="CDD" id="cd02869">
    <property type="entry name" value="PseudoU_synth_RluA_like"/>
    <property type="match status" value="1"/>
</dbReference>
<dbReference type="EC" id="5.4.99.-" evidence="6"/>
<evidence type="ECO:0000313" key="9">
    <source>
        <dbReference type="Proteomes" id="UP000034681"/>
    </source>
</evidence>
<dbReference type="Gene3D" id="3.10.290.10">
    <property type="entry name" value="RNA-binding S4 domain"/>
    <property type="match status" value="1"/>
</dbReference>
<comment type="function">
    <text evidence="6">Responsible for synthesis of pseudouridine from uracil.</text>
</comment>
<dbReference type="InterPro" id="IPR006224">
    <property type="entry name" value="PsdUridine_synth_RluA-like_CS"/>
</dbReference>
<accession>A0A0M2PUM4</accession>
<dbReference type="InterPro" id="IPR006225">
    <property type="entry name" value="PsdUridine_synth_RluC/D"/>
</dbReference>
<dbReference type="eggNOG" id="COG0564">
    <property type="taxonomic scope" value="Bacteria"/>
</dbReference>
<dbReference type="InterPro" id="IPR002942">
    <property type="entry name" value="S4_RNA-bd"/>
</dbReference>
<proteinExistence type="inferred from homology"/>
<evidence type="ECO:0000256" key="4">
    <source>
        <dbReference type="PIRSR" id="PIRSR606225-1"/>
    </source>
</evidence>
<evidence type="ECO:0000313" key="8">
    <source>
        <dbReference type="EMBL" id="KKI98802.1"/>
    </source>
</evidence>
<organism evidence="8 9">
    <name type="scientific">Prochlorothrix hollandica PCC 9006 = CALU 1027</name>
    <dbReference type="NCBI Taxonomy" id="317619"/>
    <lineage>
        <taxon>Bacteria</taxon>
        <taxon>Bacillati</taxon>
        <taxon>Cyanobacteriota</taxon>
        <taxon>Cyanophyceae</taxon>
        <taxon>Prochlorotrichales</taxon>
        <taxon>Prochlorotrichaceae</taxon>
        <taxon>Prochlorothrix</taxon>
    </lineage>
</organism>
<comment type="caution">
    <text evidence="8">The sequence shown here is derived from an EMBL/GenBank/DDBJ whole genome shotgun (WGS) entry which is preliminary data.</text>
</comment>
<dbReference type="PROSITE" id="PS50889">
    <property type="entry name" value="S4"/>
    <property type="match status" value="1"/>
</dbReference>
<sequence>MTFTVTTGGDRLDRWLAQAIPPDTGFSRSRLQKLIDQGQVQVNDRIETNKNSKVQQGDQIHITLPEPEPLDLVPETMDLNILYEDDHLILLNKPKGLVVHPAPGHSQGTLVNGLLAHCPHLPGIGGIQRPGIVHRLDKDTSGVMVVAKTDQALLNLQGQIRQKTAQREYFGIVHGAMKEEAGRVEQPVGRHPVDRKRMAIVAEENGGRWAATQWQVHERLGNYTLVQFHLETGRTHQIRVHCAWLGHAIVGDALYGSGRSLGVKLQGQALHAYGLRLQHPATGEPLEAIAPLPPEFLTLVQVLRRRA</sequence>
<dbReference type="Proteomes" id="UP000034681">
    <property type="component" value="Unassembled WGS sequence"/>
</dbReference>
<protein>
    <recommendedName>
        <fullName evidence="6">Pseudouridine synthase</fullName>
        <ecNumber evidence="6">5.4.99.-</ecNumber>
    </recommendedName>
</protein>
<dbReference type="PROSITE" id="PS01129">
    <property type="entry name" value="PSI_RLU"/>
    <property type="match status" value="1"/>
</dbReference>
<dbReference type="Gene3D" id="3.30.2350.10">
    <property type="entry name" value="Pseudouridine synthase"/>
    <property type="match status" value="1"/>
</dbReference>
<evidence type="ECO:0000256" key="3">
    <source>
        <dbReference type="ARBA" id="ARBA00023235"/>
    </source>
</evidence>
<dbReference type="GO" id="GO:0120159">
    <property type="term" value="F:rRNA pseudouridine synthase activity"/>
    <property type="evidence" value="ECO:0007669"/>
    <property type="project" value="UniProtKB-ARBA"/>
</dbReference>
<dbReference type="InterPro" id="IPR020103">
    <property type="entry name" value="PsdUridine_synth_cat_dom_sf"/>
</dbReference>
<dbReference type="GO" id="GO:0000455">
    <property type="term" value="P:enzyme-directed rRNA pseudouridine synthesis"/>
    <property type="evidence" value="ECO:0007669"/>
    <property type="project" value="TreeGrafter"/>
</dbReference>
<keyword evidence="3 6" id="KW-0413">Isomerase</keyword>
<dbReference type="CDD" id="cd00165">
    <property type="entry name" value="S4"/>
    <property type="match status" value="1"/>
</dbReference>
<evidence type="ECO:0000256" key="5">
    <source>
        <dbReference type="PROSITE-ProRule" id="PRU00182"/>
    </source>
</evidence>
<dbReference type="SUPFAM" id="SSF55120">
    <property type="entry name" value="Pseudouridine synthase"/>
    <property type="match status" value="1"/>
</dbReference>
<dbReference type="Pfam" id="PF01479">
    <property type="entry name" value="S4"/>
    <property type="match status" value="1"/>
</dbReference>
<name>A0A0M2PUM4_PROHO</name>
<reference evidence="8" key="1">
    <citation type="submission" date="2012-04" db="EMBL/GenBank/DDBJ databases">
        <authorList>
            <person name="Borisov I.G."/>
            <person name="Ivanikova N.V."/>
            <person name="Pinevich A.V."/>
        </authorList>
    </citation>
    <scope>NUCLEOTIDE SEQUENCE</scope>
    <source>
        <strain evidence="8">CALU 1027</strain>
    </source>
</reference>
<dbReference type="PANTHER" id="PTHR21600:SF44">
    <property type="entry name" value="RIBOSOMAL LARGE SUBUNIT PSEUDOURIDINE SYNTHASE D"/>
    <property type="match status" value="1"/>
</dbReference>
<comment type="similarity">
    <text evidence="2 6">Belongs to the pseudouridine synthase RluA family.</text>
</comment>
<evidence type="ECO:0000259" key="7">
    <source>
        <dbReference type="SMART" id="SM00363"/>
    </source>
</evidence>
<comment type="catalytic activity">
    <reaction evidence="1 6">
        <text>a uridine in RNA = a pseudouridine in RNA</text>
        <dbReference type="Rhea" id="RHEA:48348"/>
        <dbReference type="Rhea" id="RHEA-COMP:12068"/>
        <dbReference type="Rhea" id="RHEA-COMP:12069"/>
        <dbReference type="ChEBI" id="CHEBI:65314"/>
        <dbReference type="ChEBI" id="CHEBI:65315"/>
    </reaction>
</comment>
<dbReference type="AlphaFoldDB" id="A0A0M2PUM4"/>
<dbReference type="InterPro" id="IPR036986">
    <property type="entry name" value="S4_RNA-bd_sf"/>
</dbReference>
<dbReference type="SMART" id="SM00363">
    <property type="entry name" value="S4"/>
    <property type="match status" value="1"/>
</dbReference>
<dbReference type="SUPFAM" id="SSF55174">
    <property type="entry name" value="Alpha-L RNA-binding motif"/>
    <property type="match status" value="1"/>
</dbReference>
<evidence type="ECO:0000256" key="6">
    <source>
        <dbReference type="RuleBase" id="RU362028"/>
    </source>
</evidence>